<evidence type="ECO:0000313" key="4">
    <source>
        <dbReference type="Proteomes" id="UP000008694"/>
    </source>
</evidence>
<protein>
    <submittedName>
        <fullName evidence="3">Predicted protein</fullName>
    </submittedName>
</protein>
<accession>D7MW18</accession>
<dbReference type="AlphaFoldDB" id="D7MW18"/>
<dbReference type="Proteomes" id="UP000008694">
    <property type="component" value="Unassembled WGS sequence"/>
</dbReference>
<dbReference type="InterPro" id="IPR025836">
    <property type="entry name" value="Zn_knuckle_CX2CX4HX4C"/>
</dbReference>
<dbReference type="Pfam" id="PF14392">
    <property type="entry name" value="zf-CCHC_4"/>
    <property type="match status" value="1"/>
</dbReference>
<gene>
    <name evidence="3" type="ORF">ARALYDRAFT_655447</name>
</gene>
<dbReference type="Gramene" id="Al_scaffold_0058_2">
    <property type="protein sequence ID" value="Al_scaffold_0058_2"/>
    <property type="gene ID" value="Al_scaffold_0058_2"/>
</dbReference>
<keyword evidence="4" id="KW-1185">Reference proteome</keyword>
<feature type="compositionally biased region" description="Basic and acidic residues" evidence="1">
    <location>
        <begin position="142"/>
        <end position="204"/>
    </location>
</feature>
<dbReference type="EMBL" id="GL348759">
    <property type="protein sequence ID" value="EFH39261.1"/>
    <property type="molecule type" value="Genomic_DNA"/>
</dbReference>
<organism evidence="4">
    <name type="scientific">Arabidopsis lyrata subsp. lyrata</name>
    <name type="common">Lyre-leaved rock-cress</name>
    <dbReference type="NCBI Taxonomy" id="81972"/>
    <lineage>
        <taxon>Eukaryota</taxon>
        <taxon>Viridiplantae</taxon>
        <taxon>Streptophyta</taxon>
        <taxon>Embryophyta</taxon>
        <taxon>Tracheophyta</taxon>
        <taxon>Spermatophyta</taxon>
        <taxon>Magnoliopsida</taxon>
        <taxon>eudicotyledons</taxon>
        <taxon>Gunneridae</taxon>
        <taxon>Pentapetalae</taxon>
        <taxon>rosids</taxon>
        <taxon>malvids</taxon>
        <taxon>Brassicales</taxon>
        <taxon>Brassicaceae</taxon>
        <taxon>Camelineae</taxon>
        <taxon>Arabidopsis</taxon>
    </lineage>
</organism>
<feature type="non-terminal residue" evidence="3">
    <location>
        <position position="289"/>
    </location>
</feature>
<feature type="compositionally biased region" description="Basic residues" evidence="1">
    <location>
        <begin position="234"/>
        <end position="243"/>
    </location>
</feature>
<dbReference type="eggNOG" id="KOG1075">
    <property type="taxonomic scope" value="Eukaryota"/>
</dbReference>
<evidence type="ECO:0000313" key="3">
    <source>
        <dbReference type="EMBL" id="EFH39261.1"/>
    </source>
</evidence>
<feature type="region of interest" description="Disordered" evidence="1">
    <location>
        <begin position="136"/>
        <end position="267"/>
    </location>
</feature>
<feature type="compositionally biased region" description="Polar residues" evidence="1">
    <location>
        <begin position="255"/>
        <end position="267"/>
    </location>
</feature>
<reference evidence="4" key="1">
    <citation type="journal article" date="2011" name="Nat. Genet.">
        <title>The Arabidopsis lyrata genome sequence and the basis of rapid genome size change.</title>
        <authorList>
            <person name="Hu T.T."/>
            <person name="Pattyn P."/>
            <person name="Bakker E.G."/>
            <person name="Cao J."/>
            <person name="Cheng J.-F."/>
            <person name="Clark R.M."/>
            <person name="Fahlgren N."/>
            <person name="Fawcett J.A."/>
            <person name="Grimwood J."/>
            <person name="Gundlach H."/>
            <person name="Haberer G."/>
            <person name="Hollister J.D."/>
            <person name="Ossowski S."/>
            <person name="Ottilar R.P."/>
            <person name="Salamov A.A."/>
            <person name="Schneeberger K."/>
            <person name="Spannagl M."/>
            <person name="Wang X."/>
            <person name="Yang L."/>
            <person name="Nasrallah M.E."/>
            <person name="Bergelson J."/>
            <person name="Carrington J.C."/>
            <person name="Gaut B.S."/>
            <person name="Schmutz J."/>
            <person name="Mayer K.F.X."/>
            <person name="Van de Peer Y."/>
            <person name="Grigoriev I.V."/>
            <person name="Nordborg M."/>
            <person name="Weigel D."/>
            <person name="Guo Y.-L."/>
        </authorList>
    </citation>
    <scope>NUCLEOTIDE SEQUENCE [LARGE SCALE GENOMIC DNA]</scope>
    <source>
        <strain evidence="4">cv. MN47</strain>
    </source>
</reference>
<evidence type="ECO:0000259" key="2">
    <source>
        <dbReference type="Pfam" id="PF14392"/>
    </source>
</evidence>
<feature type="non-terminal residue" evidence="3">
    <location>
        <position position="1"/>
    </location>
</feature>
<evidence type="ECO:0000256" key="1">
    <source>
        <dbReference type="SAM" id="MobiDB-lite"/>
    </source>
</evidence>
<sequence>KVFVCFPFSDHFQGKSRPPLPLVSSPVSCPQVTKSEETQFVAFKKVWGLGAFFYCPSADFKPRVTNAQIQCPRALVEYMIQYWNLENRVTGRELGPERFFFAFGDEVTTVHLEYEKLEKHCFFCFSLSHEEKACPLKTSSGSKEDRPSGVKQDRDSHLIVEDKRRHEEKKTHWPHIREEAPRGVCRDYKRGYGEGGRSETRESNNHLSDYSNRIRDSHRYINTREKSSKDNRRSPPRSTRRVSVRSESDSHFQRSHQPCRTSFNEGNHTFSHNAAYVRRSHCLSSTRDM</sequence>
<proteinExistence type="predicted"/>
<name>D7MW18_ARALL</name>
<feature type="domain" description="Zinc knuckle CX2CX4HX4C" evidence="2">
    <location>
        <begin position="105"/>
        <end position="135"/>
    </location>
</feature>
<feature type="compositionally biased region" description="Basic and acidic residues" evidence="1">
    <location>
        <begin position="212"/>
        <end position="233"/>
    </location>
</feature>
<dbReference type="HOGENOM" id="CLU_964995_0_0_1"/>